<feature type="chain" id="PRO_5013244503" evidence="1">
    <location>
        <begin position="19"/>
        <end position="73"/>
    </location>
</feature>
<keyword evidence="3" id="KW-1185">Reference proteome</keyword>
<organism evidence="2 3">
    <name type="scientific">Lupinus angustifolius</name>
    <name type="common">Narrow-leaved blue lupine</name>
    <dbReference type="NCBI Taxonomy" id="3871"/>
    <lineage>
        <taxon>Eukaryota</taxon>
        <taxon>Viridiplantae</taxon>
        <taxon>Streptophyta</taxon>
        <taxon>Embryophyta</taxon>
        <taxon>Tracheophyta</taxon>
        <taxon>Spermatophyta</taxon>
        <taxon>Magnoliopsida</taxon>
        <taxon>eudicotyledons</taxon>
        <taxon>Gunneridae</taxon>
        <taxon>Pentapetalae</taxon>
        <taxon>rosids</taxon>
        <taxon>fabids</taxon>
        <taxon>Fabales</taxon>
        <taxon>Fabaceae</taxon>
        <taxon>Papilionoideae</taxon>
        <taxon>50 kb inversion clade</taxon>
        <taxon>genistoids sensu lato</taxon>
        <taxon>core genistoids</taxon>
        <taxon>Genisteae</taxon>
        <taxon>Lupinus</taxon>
    </lineage>
</organism>
<gene>
    <name evidence="2" type="ORF">TanjilG_29918</name>
</gene>
<evidence type="ECO:0000313" key="3">
    <source>
        <dbReference type="Proteomes" id="UP000188354"/>
    </source>
</evidence>
<dbReference type="EMBL" id="KV862237">
    <property type="protein sequence ID" value="OIV89826.1"/>
    <property type="molecule type" value="Genomic_DNA"/>
</dbReference>
<feature type="signal peptide" evidence="1">
    <location>
        <begin position="1"/>
        <end position="18"/>
    </location>
</feature>
<keyword evidence="1" id="KW-0732">Signal</keyword>
<name>A0A1J7GP03_LUPAN</name>
<dbReference type="Gramene" id="OIV89826">
    <property type="protein sequence ID" value="OIV89826"/>
    <property type="gene ID" value="TanjilG_29918"/>
</dbReference>
<accession>A0A1J7GP03</accession>
<sequence length="73" mass="8014">MFKPLATVITALISVTFLQEELYVGTKHKAARSDVHTNLTSSRLDVIRSIYGIAVVGILMETEAADNWLSGLH</sequence>
<evidence type="ECO:0000256" key="1">
    <source>
        <dbReference type="SAM" id="SignalP"/>
    </source>
</evidence>
<evidence type="ECO:0000313" key="2">
    <source>
        <dbReference type="EMBL" id="OIV89826.1"/>
    </source>
</evidence>
<dbReference type="AlphaFoldDB" id="A0A1J7GP03"/>
<protein>
    <submittedName>
        <fullName evidence="2">Uncharacterized protein</fullName>
    </submittedName>
</protein>
<reference evidence="2 3" key="1">
    <citation type="journal article" date="2017" name="Plant Biotechnol. J.">
        <title>A comprehensive draft genome sequence for lupin (Lupinus angustifolius), an emerging health food: insights into plant-microbe interactions and legume evolution.</title>
        <authorList>
            <person name="Hane J.K."/>
            <person name="Ming Y."/>
            <person name="Kamphuis L.G."/>
            <person name="Nelson M.N."/>
            <person name="Garg G."/>
            <person name="Atkins C.A."/>
            <person name="Bayer P.E."/>
            <person name="Bravo A."/>
            <person name="Bringans S."/>
            <person name="Cannon S."/>
            <person name="Edwards D."/>
            <person name="Foley R."/>
            <person name="Gao L.L."/>
            <person name="Harrison M.J."/>
            <person name="Huang W."/>
            <person name="Hurgobin B."/>
            <person name="Li S."/>
            <person name="Liu C.W."/>
            <person name="McGrath A."/>
            <person name="Morahan G."/>
            <person name="Murray J."/>
            <person name="Weller J."/>
            <person name="Jian J."/>
            <person name="Singh K.B."/>
        </authorList>
    </citation>
    <scope>NUCLEOTIDE SEQUENCE [LARGE SCALE GENOMIC DNA]</scope>
    <source>
        <strain evidence="3">cv. Tanjil</strain>
        <tissue evidence="2">Whole plant</tissue>
    </source>
</reference>
<proteinExistence type="predicted"/>
<dbReference type="Proteomes" id="UP000188354">
    <property type="component" value="Unassembled WGS sequence"/>
</dbReference>